<protein>
    <submittedName>
        <fullName evidence="1">Tetratricopeptide repeat protein</fullName>
    </submittedName>
</protein>
<dbReference type="InterPro" id="IPR011990">
    <property type="entry name" value="TPR-like_helical_dom_sf"/>
</dbReference>
<dbReference type="EMBL" id="CP163443">
    <property type="protein sequence ID" value="XDQ56026.1"/>
    <property type="molecule type" value="Genomic_DNA"/>
</dbReference>
<proteinExistence type="predicted"/>
<dbReference type="RefSeq" id="WP_369249138.1">
    <property type="nucleotide sequence ID" value="NZ_CP163443.1"/>
</dbReference>
<name>A0AB39RND3_9ACTN</name>
<dbReference type="InterPro" id="IPR053137">
    <property type="entry name" value="NLR-like"/>
</dbReference>
<dbReference type="PANTHER" id="PTHR46082:SF6">
    <property type="entry name" value="AAA+ ATPASE DOMAIN-CONTAINING PROTEIN-RELATED"/>
    <property type="match status" value="1"/>
</dbReference>
<dbReference type="SUPFAM" id="SSF48452">
    <property type="entry name" value="TPR-like"/>
    <property type="match status" value="1"/>
</dbReference>
<dbReference type="Gene3D" id="1.25.40.10">
    <property type="entry name" value="Tetratricopeptide repeat domain"/>
    <property type="match status" value="1"/>
</dbReference>
<accession>A0AB39RND3</accession>
<gene>
    <name evidence="1" type="ORF">AB5J53_32345</name>
</gene>
<sequence length="187" mass="20340">MFAVSYSCLAREYEVLDRAREIGEPIVARYERMLGPAHPYVAGVHANQALILRAVGAREESRFLADRARTEMERAVGPDHPWALGCALNASAAAALAGDRETALAMSLDIAARTEADDVLGAAHPLTLSARIALAADLRSTGDRREAERLEEVALDDLAATLGHDHPGTRAARNRERPFWDFEPLTT</sequence>
<reference evidence="1" key="1">
    <citation type="submission" date="2024-07" db="EMBL/GenBank/DDBJ databases">
        <authorList>
            <person name="Yu S.T."/>
        </authorList>
    </citation>
    <scope>NUCLEOTIDE SEQUENCE</scope>
    <source>
        <strain evidence="1">R41</strain>
    </source>
</reference>
<organism evidence="1">
    <name type="scientific">Streptomyces sp. R41</name>
    <dbReference type="NCBI Taxonomy" id="3238632"/>
    <lineage>
        <taxon>Bacteria</taxon>
        <taxon>Bacillati</taxon>
        <taxon>Actinomycetota</taxon>
        <taxon>Actinomycetes</taxon>
        <taxon>Kitasatosporales</taxon>
        <taxon>Streptomycetaceae</taxon>
        <taxon>Streptomyces</taxon>
    </lineage>
</organism>
<evidence type="ECO:0000313" key="1">
    <source>
        <dbReference type="EMBL" id="XDQ56026.1"/>
    </source>
</evidence>
<dbReference type="PANTHER" id="PTHR46082">
    <property type="entry name" value="ATP/GTP-BINDING PROTEIN-RELATED"/>
    <property type="match status" value="1"/>
</dbReference>
<dbReference type="Pfam" id="PF13374">
    <property type="entry name" value="TPR_10"/>
    <property type="match status" value="2"/>
</dbReference>
<dbReference type="AlphaFoldDB" id="A0AB39RND3"/>